<dbReference type="OrthoDB" id="189154at2"/>
<dbReference type="RefSeq" id="WP_069961781.1">
    <property type="nucleotide sequence ID" value="NZ_CP016094.1"/>
</dbReference>
<feature type="transmembrane region" description="Helical" evidence="1">
    <location>
        <begin position="347"/>
        <end position="364"/>
    </location>
</feature>
<feature type="transmembrane region" description="Helical" evidence="1">
    <location>
        <begin position="426"/>
        <end position="449"/>
    </location>
</feature>
<feature type="transmembrane region" description="Helical" evidence="1">
    <location>
        <begin position="111"/>
        <end position="128"/>
    </location>
</feature>
<feature type="transmembrane region" description="Helical" evidence="1">
    <location>
        <begin position="134"/>
        <end position="151"/>
    </location>
</feature>
<feature type="transmembrane region" description="Helical" evidence="1">
    <location>
        <begin position="461"/>
        <end position="481"/>
    </location>
</feature>
<keyword evidence="1" id="KW-0472">Membrane</keyword>
<dbReference type="AlphaFoldDB" id="A0A1D8AUH4"/>
<feature type="transmembrane region" description="Helical" evidence="1">
    <location>
        <begin position="6"/>
        <end position="26"/>
    </location>
</feature>
<keyword evidence="1" id="KW-0812">Transmembrane</keyword>
<feature type="transmembrane region" description="Helical" evidence="1">
    <location>
        <begin position="400"/>
        <end position="420"/>
    </location>
</feature>
<organism evidence="2 3">
    <name type="scientific">Lacunisphaera limnophila</name>
    <dbReference type="NCBI Taxonomy" id="1838286"/>
    <lineage>
        <taxon>Bacteria</taxon>
        <taxon>Pseudomonadati</taxon>
        <taxon>Verrucomicrobiota</taxon>
        <taxon>Opitutia</taxon>
        <taxon>Opitutales</taxon>
        <taxon>Opitutaceae</taxon>
        <taxon>Lacunisphaera</taxon>
    </lineage>
</organism>
<gene>
    <name evidence="2" type="ORF">Verru16b_01606</name>
</gene>
<evidence type="ECO:0008006" key="4">
    <source>
        <dbReference type="Google" id="ProtNLM"/>
    </source>
</evidence>
<feature type="transmembrane region" description="Helical" evidence="1">
    <location>
        <begin position="204"/>
        <end position="223"/>
    </location>
</feature>
<keyword evidence="1" id="KW-1133">Transmembrane helix</keyword>
<protein>
    <recommendedName>
        <fullName evidence="4">Glycosyltransferase RgtA/B/C/D-like domain-containing protein</fullName>
    </recommendedName>
</protein>
<feature type="transmembrane region" description="Helical" evidence="1">
    <location>
        <begin position="260"/>
        <end position="282"/>
    </location>
</feature>
<proteinExistence type="predicted"/>
<name>A0A1D8AUH4_9BACT</name>
<evidence type="ECO:0000313" key="3">
    <source>
        <dbReference type="Proteomes" id="UP000095228"/>
    </source>
</evidence>
<feature type="transmembrane region" description="Helical" evidence="1">
    <location>
        <begin position="370"/>
        <end position="388"/>
    </location>
</feature>
<reference evidence="2 3" key="1">
    <citation type="submission" date="2016-06" db="EMBL/GenBank/DDBJ databases">
        <title>Three novel species with peptidoglycan cell walls form the new genus Lacunisphaera gen. nov. in the family Opitutaceae of the verrucomicrobial subdivision 4.</title>
        <authorList>
            <person name="Rast P."/>
            <person name="Gloeckner I."/>
            <person name="Jogler M."/>
            <person name="Boedeker C."/>
            <person name="Jeske O."/>
            <person name="Wiegand S."/>
            <person name="Reinhardt R."/>
            <person name="Schumann P."/>
            <person name="Rohde M."/>
            <person name="Spring S."/>
            <person name="Gloeckner F.O."/>
            <person name="Jogler C."/>
        </authorList>
    </citation>
    <scope>NUCLEOTIDE SEQUENCE [LARGE SCALE GENOMIC DNA]</scope>
    <source>
        <strain evidence="2 3">IG16b</strain>
    </source>
</reference>
<feature type="transmembrane region" description="Helical" evidence="1">
    <location>
        <begin position="302"/>
        <end position="326"/>
    </location>
</feature>
<feature type="transmembrane region" description="Helical" evidence="1">
    <location>
        <begin position="158"/>
        <end position="174"/>
    </location>
</feature>
<evidence type="ECO:0000256" key="1">
    <source>
        <dbReference type="SAM" id="Phobius"/>
    </source>
</evidence>
<feature type="transmembrane region" description="Helical" evidence="1">
    <location>
        <begin position="180"/>
        <end position="197"/>
    </location>
</feature>
<dbReference type="KEGG" id="obg:Verru16b_01606"/>
<sequence>MSRPGWWRLLWPALGAVLLVAAYLLLNTTFMLYDDEGYVLITYQQFIAGGRLYTEIFSQYGPWPYLYHWLAGTIGASTLSHDFGRGLTALHWVGCALAGGLIAGRLCGSRLAALATGLITFGLLWQMSAEPSHPGGLISVMLALATLVAVTSLHQARWHVLGAVLGLTGALLLLTKINIGLLFLAGAGGGLLFLTAWPAPIRRLARLAATAGLLAVPWGLMGSRLGEPWVLTFAVHMTLALAGVLWLQRPSALGLLPVRLWFATITAFLLTVAAVTAVMALRGTPPAALFHAVVLAPLQHPASFLVGLTWPAAGWLAAALGGGLVFRAGLELRSQGRVSELTRRLALAGRLLAVACFVWHAGQWSTLTGVSRFLMWSLPLLPVFLIPLRRDAPASANASAALFLATTLALPQVLHAFPVAGSQMGWGSFLLLPLFAWGLNDSWPVLAGYAPRRLARLPVSAWVLLLAVGLGQLGLLLQTGWQRYHDAKPIDLPGAEDIRPGDNARLTLRLMTLNAAIHADVLFSYPGMYSYNLWSGVATPTAQNATHWFWLLDDAAQQRIIDRLQATPRNAIISNDGFDDYLLKQRVPSRGPLRPQLDKAYRPLLRYGHFQFLVPKDSDAAPFGLAEMLVADDPTAPVEFSTLLRTNLALQGRPASFQLQEVIAPWLVQATYTPTTSRIFLEPIDRQGRSLGPLIGLPLTHDLAGLYRVHLYCSTRPDLSHPYSLVLVGLDQAGTVLSESVF</sequence>
<feature type="transmembrane region" description="Helical" evidence="1">
    <location>
        <begin position="229"/>
        <end position="248"/>
    </location>
</feature>
<dbReference type="EMBL" id="CP016094">
    <property type="protein sequence ID" value="AOS44543.1"/>
    <property type="molecule type" value="Genomic_DNA"/>
</dbReference>
<dbReference type="STRING" id="1838286.Verru16b_01606"/>
<evidence type="ECO:0000313" key="2">
    <source>
        <dbReference type="EMBL" id="AOS44543.1"/>
    </source>
</evidence>
<accession>A0A1D8AUH4</accession>
<dbReference type="Proteomes" id="UP000095228">
    <property type="component" value="Chromosome"/>
</dbReference>
<keyword evidence="3" id="KW-1185">Reference proteome</keyword>